<reference evidence="4" key="1">
    <citation type="journal article" date="2019" name="Int. J. Syst. Evol. Microbiol.">
        <title>The Global Catalogue of Microorganisms (GCM) 10K type strain sequencing project: providing services to taxonomists for standard genome sequencing and annotation.</title>
        <authorList>
            <consortium name="The Broad Institute Genomics Platform"/>
            <consortium name="The Broad Institute Genome Sequencing Center for Infectious Disease"/>
            <person name="Wu L."/>
            <person name="Ma J."/>
        </authorList>
    </citation>
    <scope>NUCLEOTIDE SEQUENCE [LARGE SCALE GENOMIC DNA]</scope>
    <source>
        <strain evidence="4">CGMCC 4.7177</strain>
    </source>
</reference>
<evidence type="ECO:0000313" key="4">
    <source>
        <dbReference type="Proteomes" id="UP001595839"/>
    </source>
</evidence>
<evidence type="ECO:0000259" key="2">
    <source>
        <dbReference type="Pfam" id="PF10633"/>
    </source>
</evidence>
<protein>
    <submittedName>
        <fullName evidence="3">NEW3 domain-containing protein</fullName>
    </submittedName>
</protein>
<dbReference type="Proteomes" id="UP001595839">
    <property type="component" value="Unassembled WGS sequence"/>
</dbReference>
<feature type="region of interest" description="Disordered" evidence="1">
    <location>
        <begin position="88"/>
        <end position="126"/>
    </location>
</feature>
<evidence type="ECO:0000313" key="3">
    <source>
        <dbReference type="EMBL" id="MFC4497957.1"/>
    </source>
</evidence>
<sequence length="163" mass="16811">MATAVKATCANGGSTALRDAAVELTTPEGWTARATTPTRFDRIAPGATAEVTWKVTVPTDGSPGPYDLSVRAVHRGAKTDDSARLRVSVPCATPSDARDNTGRPGGADWSPARGTSAPEMAGRSARPACTVAIALGRHRRAGRRPAGCRERCTPSGSISVTAK</sequence>
<keyword evidence="4" id="KW-1185">Reference proteome</keyword>
<feature type="compositionally biased region" description="Polar residues" evidence="1">
    <location>
        <begin position="154"/>
        <end position="163"/>
    </location>
</feature>
<dbReference type="Gene3D" id="2.60.40.10">
    <property type="entry name" value="Immunoglobulins"/>
    <property type="match status" value="1"/>
</dbReference>
<feature type="domain" description="Alpha-galactosidase NEW3" evidence="2">
    <location>
        <begin position="3"/>
        <end position="72"/>
    </location>
</feature>
<gene>
    <name evidence="3" type="ORF">ACFPIH_00250</name>
</gene>
<dbReference type="InterPro" id="IPR018905">
    <property type="entry name" value="A-galactase_NEW3"/>
</dbReference>
<dbReference type="InterPro" id="IPR013783">
    <property type="entry name" value="Ig-like_fold"/>
</dbReference>
<dbReference type="Pfam" id="PF10633">
    <property type="entry name" value="NPCBM_assoc"/>
    <property type="match status" value="1"/>
</dbReference>
<organism evidence="3 4">
    <name type="scientific">Streptomyces vulcanius</name>
    <dbReference type="NCBI Taxonomy" id="1441876"/>
    <lineage>
        <taxon>Bacteria</taxon>
        <taxon>Bacillati</taxon>
        <taxon>Actinomycetota</taxon>
        <taxon>Actinomycetes</taxon>
        <taxon>Kitasatosporales</taxon>
        <taxon>Streptomycetaceae</taxon>
        <taxon>Streptomyces</taxon>
    </lineage>
</organism>
<proteinExistence type="predicted"/>
<feature type="region of interest" description="Disordered" evidence="1">
    <location>
        <begin position="139"/>
        <end position="163"/>
    </location>
</feature>
<dbReference type="RefSeq" id="WP_381165919.1">
    <property type="nucleotide sequence ID" value="NZ_JBHSFK010000001.1"/>
</dbReference>
<evidence type="ECO:0000256" key="1">
    <source>
        <dbReference type="SAM" id="MobiDB-lite"/>
    </source>
</evidence>
<dbReference type="EMBL" id="JBHSFK010000001">
    <property type="protein sequence ID" value="MFC4497957.1"/>
    <property type="molecule type" value="Genomic_DNA"/>
</dbReference>
<name>A0ABV9AET0_9ACTN</name>
<accession>A0ABV9AET0</accession>
<comment type="caution">
    <text evidence="3">The sequence shown here is derived from an EMBL/GenBank/DDBJ whole genome shotgun (WGS) entry which is preliminary data.</text>
</comment>